<keyword evidence="1" id="KW-0812">Transmembrane</keyword>
<feature type="chain" id="PRO_5004823490" evidence="2">
    <location>
        <begin position="22"/>
        <end position="99"/>
    </location>
</feature>
<proteinExistence type="predicted"/>
<protein>
    <submittedName>
        <fullName evidence="3">Uncharacterized protein</fullName>
    </submittedName>
</protein>
<sequence length="99" mass="10381">MPIANALLLLVGTWYVPLQQAANDVSKSLSVHQALNRHRGHIEPTQRCCGGTESSTTVGGAVVFLNVAAFVGIVGFVAGNAFGVALHPKRGKSKMCLSH</sequence>
<name>W2QPT9_PHYN3</name>
<evidence type="ECO:0000256" key="2">
    <source>
        <dbReference type="SAM" id="SignalP"/>
    </source>
</evidence>
<keyword evidence="2" id="KW-0732">Signal</keyword>
<reference evidence="4" key="1">
    <citation type="submission" date="2011-12" db="EMBL/GenBank/DDBJ databases">
        <authorList>
            <consortium name="The Broad Institute Genome Sequencing Platform"/>
            <person name="Russ C."/>
            <person name="Tyler B."/>
            <person name="Panabieres F."/>
            <person name="Shan W."/>
            <person name="Tripathy S."/>
            <person name="Grunwald N."/>
            <person name="Machado M."/>
            <person name="Young S.K."/>
            <person name="Zeng Q."/>
            <person name="Gargeya S."/>
            <person name="Fitzgerald M."/>
            <person name="Haas B."/>
            <person name="Abouelleil A."/>
            <person name="Alvarado L."/>
            <person name="Arachchi H.M."/>
            <person name="Berlin A."/>
            <person name="Chapman S.B."/>
            <person name="Gearin G."/>
            <person name="Goldberg J."/>
            <person name="Griggs A."/>
            <person name="Gujja S."/>
            <person name="Hansen M."/>
            <person name="Heiman D."/>
            <person name="Howarth C."/>
            <person name="Larimer J."/>
            <person name="Lui A."/>
            <person name="MacDonald P.J.P."/>
            <person name="McCowen C."/>
            <person name="Montmayeur A."/>
            <person name="Murphy C."/>
            <person name="Neiman D."/>
            <person name="Pearson M."/>
            <person name="Priest M."/>
            <person name="Roberts A."/>
            <person name="Saif S."/>
            <person name="Shea T."/>
            <person name="Sisk P."/>
            <person name="Stolte C."/>
            <person name="Sykes S."/>
            <person name="Wortman J."/>
            <person name="Nusbaum C."/>
            <person name="Birren B."/>
        </authorList>
    </citation>
    <scope>NUCLEOTIDE SEQUENCE [LARGE SCALE GENOMIC DNA]</scope>
    <source>
        <strain evidence="4">INRA-310</strain>
    </source>
</reference>
<keyword evidence="1" id="KW-1133">Transmembrane helix</keyword>
<organism evidence="3 4">
    <name type="scientific">Phytophthora nicotianae (strain INRA-310)</name>
    <name type="common">Phytophthora parasitica</name>
    <dbReference type="NCBI Taxonomy" id="761204"/>
    <lineage>
        <taxon>Eukaryota</taxon>
        <taxon>Sar</taxon>
        <taxon>Stramenopiles</taxon>
        <taxon>Oomycota</taxon>
        <taxon>Peronosporomycetes</taxon>
        <taxon>Peronosporales</taxon>
        <taxon>Peronosporaceae</taxon>
        <taxon>Phytophthora</taxon>
    </lineage>
</organism>
<evidence type="ECO:0000313" key="3">
    <source>
        <dbReference type="EMBL" id="ETN15128.1"/>
    </source>
</evidence>
<dbReference type="Proteomes" id="UP000018817">
    <property type="component" value="Unassembled WGS sequence"/>
</dbReference>
<feature type="transmembrane region" description="Helical" evidence="1">
    <location>
        <begin position="63"/>
        <end position="86"/>
    </location>
</feature>
<evidence type="ECO:0000256" key="1">
    <source>
        <dbReference type="SAM" id="Phobius"/>
    </source>
</evidence>
<gene>
    <name evidence="3" type="ORF">PPTG_22081</name>
</gene>
<keyword evidence="1" id="KW-0472">Membrane</keyword>
<accession>W2QPT9</accession>
<evidence type="ECO:0000313" key="4">
    <source>
        <dbReference type="Proteomes" id="UP000018817"/>
    </source>
</evidence>
<reference evidence="3 4" key="2">
    <citation type="submission" date="2013-11" db="EMBL/GenBank/DDBJ databases">
        <title>The Genome Sequence of Phytophthora parasitica INRA-310.</title>
        <authorList>
            <consortium name="The Broad Institute Genomics Platform"/>
            <person name="Russ C."/>
            <person name="Tyler B."/>
            <person name="Panabieres F."/>
            <person name="Shan W."/>
            <person name="Tripathy S."/>
            <person name="Grunwald N."/>
            <person name="Machado M."/>
            <person name="Johnson C.S."/>
            <person name="Arredondo F."/>
            <person name="Hong C."/>
            <person name="Coffey M."/>
            <person name="Young S.K."/>
            <person name="Zeng Q."/>
            <person name="Gargeya S."/>
            <person name="Fitzgerald M."/>
            <person name="Abouelleil A."/>
            <person name="Alvarado L."/>
            <person name="Chapman S.B."/>
            <person name="Gainer-Dewar J."/>
            <person name="Goldberg J."/>
            <person name="Griggs A."/>
            <person name="Gujja S."/>
            <person name="Hansen M."/>
            <person name="Howarth C."/>
            <person name="Imamovic A."/>
            <person name="Ireland A."/>
            <person name="Larimer J."/>
            <person name="McCowan C."/>
            <person name="Murphy C."/>
            <person name="Pearson M."/>
            <person name="Poon T.W."/>
            <person name="Priest M."/>
            <person name="Roberts A."/>
            <person name="Saif S."/>
            <person name="Shea T."/>
            <person name="Sykes S."/>
            <person name="Wortman J."/>
            <person name="Nusbaum C."/>
            <person name="Birren B."/>
        </authorList>
    </citation>
    <scope>NUCLEOTIDE SEQUENCE [LARGE SCALE GENOMIC DNA]</scope>
    <source>
        <strain evidence="3 4">INRA-310</strain>
    </source>
</reference>
<dbReference type="AlphaFoldDB" id="W2QPT9"/>
<dbReference type="VEuPathDB" id="FungiDB:PPTG_22081"/>
<feature type="signal peptide" evidence="2">
    <location>
        <begin position="1"/>
        <end position="21"/>
    </location>
</feature>
<dbReference type="GeneID" id="20190680"/>
<dbReference type="EMBL" id="KI669571">
    <property type="protein sequence ID" value="ETN15128.1"/>
    <property type="molecule type" value="Genomic_DNA"/>
</dbReference>
<dbReference type="RefSeq" id="XP_008899936.1">
    <property type="nucleotide sequence ID" value="XM_008901688.1"/>
</dbReference>